<dbReference type="Pfam" id="PF12833">
    <property type="entry name" value="HTH_18"/>
    <property type="match status" value="1"/>
</dbReference>
<dbReference type="PRINTS" id="PR00032">
    <property type="entry name" value="HTHARAC"/>
</dbReference>
<feature type="domain" description="HTH araC/xylS-type" evidence="4">
    <location>
        <begin position="230"/>
        <end position="328"/>
    </location>
</feature>
<dbReference type="Pfam" id="PF12625">
    <property type="entry name" value="Arabinose_bd"/>
    <property type="match status" value="1"/>
</dbReference>
<protein>
    <submittedName>
        <fullName evidence="5">AraC family transcriptional regulator</fullName>
    </submittedName>
</protein>
<evidence type="ECO:0000259" key="4">
    <source>
        <dbReference type="PROSITE" id="PS01124"/>
    </source>
</evidence>
<dbReference type="SUPFAM" id="SSF46689">
    <property type="entry name" value="Homeodomain-like"/>
    <property type="match status" value="1"/>
</dbReference>
<keyword evidence="1" id="KW-0805">Transcription regulation</keyword>
<keyword evidence="2" id="KW-0238">DNA-binding</keyword>
<dbReference type="SMART" id="SM00342">
    <property type="entry name" value="HTH_ARAC"/>
    <property type="match status" value="1"/>
</dbReference>
<evidence type="ECO:0000313" key="6">
    <source>
        <dbReference type="Proteomes" id="UP000296468"/>
    </source>
</evidence>
<accession>A0A4P7PKM8</accession>
<dbReference type="Proteomes" id="UP000296468">
    <property type="component" value="Chromosome"/>
</dbReference>
<dbReference type="PANTHER" id="PTHR47894">
    <property type="entry name" value="HTH-TYPE TRANSCRIPTIONAL REGULATOR GADX"/>
    <property type="match status" value="1"/>
</dbReference>
<evidence type="ECO:0000313" key="5">
    <source>
        <dbReference type="EMBL" id="QBZ91256.1"/>
    </source>
</evidence>
<dbReference type="EMBL" id="CP035088">
    <property type="protein sequence ID" value="QBZ91256.1"/>
    <property type="molecule type" value="Genomic_DNA"/>
</dbReference>
<dbReference type="GO" id="GO:0003700">
    <property type="term" value="F:DNA-binding transcription factor activity"/>
    <property type="evidence" value="ECO:0007669"/>
    <property type="project" value="InterPro"/>
</dbReference>
<dbReference type="GO" id="GO:0005829">
    <property type="term" value="C:cytosol"/>
    <property type="evidence" value="ECO:0007669"/>
    <property type="project" value="TreeGrafter"/>
</dbReference>
<dbReference type="OrthoDB" id="5850238at2"/>
<name>A0A4P7PKM8_9PSED</name>
<dbReference type="InterPro" id="IPR032687">
    <property type="entry name" value="AraC-type_N"/>
</dbReference>
<dbReference type="InterPro" id="IPR009057">
    <property type="entry name" value="Homeodomain-like_sf"/>
</dbReference>
<organism evidence="5 6">
    <name type="scientific">Pseudomonas viciae</name>
    <dbReference type="NCBI Taxonomy" id="2505979"/>
    <lineage>
        <taxon>Bacteria</taxon>
        <taxon>Pseudomonadati</taxon>
        <taxon>Pseudomonadota</taxon>
        <taxon>Gammaproteobacteria</taxon>
        <taxon>Pseudomonadales</taxon>
        <taxon>Pseudomonadaceae</taxon>
        <taxon>Pseudomonas</taxon>
    </lineage>
</organism>
<sequence>MSGRDTTQIAETVLSPFQELIEPYLERVGLEKSILADPDMEIPDRKFVELLELISKEQDDFIGIHMAMKLRSRNWGIFGHAVRNAPDVATFLNVMAGFVNVFSQAVEERFVETSDAIGLSYRLIDSSIGYRRQDSEFSITAIIIMLREATGMEIKAKQVRFEHSGSAGAKLYKEVFGVAPKFQQSINSIMFSRSVLAIPIVDADPRLYRLSMQYLKERLLERRVERSVIVRVSHIVGRKLADGVPTLAEVADAMHMSERTLQRRCREEGVDFLHLVDDIRRNTAIDHLKNSEKNLTDIASELGYSQLSAFSRAFRRWTGLTPMEYRNTYNKRML</sequence>
<dbReference type="PROSITE" id="PS01124">
    <property type="entry name" value="HTH_ARAC_FAMILY_2"/>
    <property type="match status" value="1"/>
</dbReference>
<dbReference type="InterPro" id="IPR018060">
    <property type="entry name" value="HTH_AraC"/>
</dbReference>
<dbReference type="KEGG" id="pvk:EPZ47_21995"/>
<evidence type="ECO:0000256" key="2">
    <source>
        <dbReference type="ARBA" id="ARBA00023125"/>
    </source>
</evidence>
<proteinExistence type="predicted"/>
<keyword evidence="3" id="KW-0804">Transcription</keyword>
<dbReference type="InterPro" id="IPR020449">
    <property type="entry name" value="Tscrpt_reg_AraC-type_HTH"/>
</dbReference>
<dbReference type="PANTHER" id="PTHR47894:SF4">
    <property type="entry name" value="HTH-TYPE TRANSCRIPTIONAL REGULATOR GADX"/>
    <property type="match status" value="1"/>
</dbReference>
<dbReference type="Gene3D" id="1.10.10.60">
    <property type="entry name" value="Homeodomain-like"/>
    <property type="match status" value="1"/>
</dbReference>
<dbReference type="RefSeq" id="WP_024087623.1">
    <property type="nucleotide sequence ID" value="NZ_CP035088.1"/>
</dbReference>
<reference evidence="5 6" key="1">
    <citation type="journal article" date="2019" name="Front. Microbiol.">
        <title>In silico and Genetic Analyses of Cyclic Lipopeptide Synthetic Gene Clusters in Pseudomonas sp. 11K1.</title>
        <authorList>
            <person name="Zhao H."/>
            <person name="Liu Y.P."/>
            <person name="Zhang L.Q."/>
        </authorList>
    </citation>
    <scope>NUCLEOTIDE SEQUENCE [LARGE SCALE GENOMIC DNA]</scope>
    <source>
        <strain evidence="5 6">11K1</strain>
    </source>
</reference>
<dbReference type="AlphaFoldDB" id="A0A4P7PKM8"/>
<evidence type="ECO:0000256" key="1">
    <source>
        <dbReference type="ARBA" id="ARBA00023015"/>
    </source>
</evidence>
<evidence type="ECO:0000256" key="3">
    <source>
        <dbReference type="ARBA" id="ARBA00023163"/>
    </source>
</evidence>
<gene>
    <name evidence="5" type="ORF">EPZ47_21995</name>
</gene>
<dbReference type="GO" id="GO:0000976">
    <property type="term" value="F:transcription cis-regulatory region binding"/>
    <property type="evidence" value="ECO:0007669"/>
    <property type="project" value="TreeGrafter"/>
</dbReference>